<keyword evidence="1" id="KW-1133">Transmembrane helix</keyword>
<keyword evidence="3" id="KW-1185">Reference proteome</keyword>
<evidence type="ECO:0000313" key="3">
    <source>
        <dbReference type="Proteomes" id="UP000623129"/>
    </source>
</evidence>
<dbReference type="InterPro" id="IPR006747">
    <property type="entry name" value="DUF599"/>
</dbReference>
<evidence type="ECO:0000313" key="2">
    <source>
        <dbReference type="EMBL" id="KAF3334850.1"/>
    </source>
</evidence>
<dbReference type="AlphaFoldDB" id="A0A833QUR6"/>
<keyword evidence="1" id="KW-0812">Transmembrane</keyword>
<keyword evidence="1" id="KW-0472">Membrane</keyword>
<reference evidence="2" key="1">
    <citation type="submission" date="2020-01" db="EMBL/GenBank/DDBJ databases">
        <title>Genome sequence of Kobresia littledalei, the first chromosome-level genome in the family Cyperaceae.</title>
        <authorList>
            <person name="Qu G."/>
        </authorList>
    </citation>
    <scope>NUCLEOTIDE SEQUENCE</scope>
    <source>
        <strain evidence="2">C.B.Clarke</strain>
        <tissue evidence="2">Leaf</tissue>
    </source>
</reference>
<name>A0A833QUR6_9POAL</name>
<feature type="transmembrane region" description="Helical" evidence="1">
    <location>
        <begin position="71"/>
        <end position="94"/>
    </location>
</feature>
<dbReference type="OrthoDB" id="761598at2759"/>
<dbReference type="Proteomes" id="UP000623129">
    <property type="component" value="Unassembled WGS sequence"/>
</dbReference>
<dbReference type="PANTHER" id="PTHR31168">
    <property type="entry name" value="OS02G0292800 PROTEIN"/>
    <property type="match status" value="1"/>
</dbReference>
<sequence length="250" mass="28013">MKENRLDLVLVPVALAVVTGYHLWLLRMIVRHPMRTVIGLNAMARKRWATAIMADSEKNGILAVQTLRNNIMASTVLATTAITLVSLISVFMGTNANRSPLTSASMLIYGNKTNLLSSVKFFAIALCFIFAFVCNVQAIRYYAHTSFLLGIPSLKKSQQGKEKEEDEALKTDEFVEYVSSGLNRGSHFWSLGLRAFYISFVLFLWMFGPIPMVAFSVIMCFSLYFLDTTTKHSRLLHGPRDLDEALGENV</sequence>
<organism evidence="2 3">
    <name type="scientific">Carex littledalei</name>
    <dbReference type="NCBI Taxonomy" id="544730"/>
    <lineage>
        <taxon>Eukaryota</taxon>
        <taxon>Viridiplantae</taxon>
        <taxon>Streptophyta</taxon>
        <taxon>Embryophyta</taxon>
        <taxon>Tracheophyta</taxon>
        <taxon>Spermatophyta</taxon>
        <taxon>Magnoliopsida</taxon>
        <taxon>Liliopsida</taxon>
        <taxon>Poales</taxon>
        <taxon>Cyperaceae</taxon>
        <taxon>Cyperoideae</taxon>
        <taxon>Cariceae</taxon>
        <taxon>Carex</taxon>
        <taxon>Carex subgen. Euthyceras</taxon>
    </lineage>
</organism>
<accession>A0A833QUR6</accession>
<dbReference type="EMBL" id="SWLB01000009">
    <property type="protein sequence ID" value="KAF3334850.1"/>
    <property type="molecule type" value="Genomic_DNA"/>
</dbReference>
<proteinExistence type="predicted"/>
<comment type="caution">
    <text evidence="2">The sequence shown here is derived from an EMBL/GenBank/DDBJ whole genome shotgun (WGS) entry which is preliminary data.</text>
</comment>
<feature type="transmembrane region" description="Helical" evidence="1">
    <location>
        <begin position="115"/>
        <end position="139"/>
    </location>
</feature>
<evidence type="ECO:0000256" key="1">
    <source>
        <dbReference type="SAM" id="Phobius"/>
    </source>
</evidence>
<protein>
    <recommendedName>
        <fullName evidence="4">DUF599 domain-containing protein</fullName>
    </recommendedName>
</protein>
<dbReference type="PANTHER" id="PTHR31168:SF19">
    <property type="entry name" value="OS01G0683700 PROTEIN"/>
    <property type="match status" value="1"/>
</dbReference>
<dbReference type="Pfam" id="PF04654">
    <property type="entry name" value="DUF599"/>
    <property type="match status" value="1"/>
</dbReference>
<feature type="transmembrane region" description="Helical" evidence="1">
    <location>
        <begin position="7"/>
        <end position="26"/>
    </location>
</feature>
<evidence type="ECO:0008006" key="4">
    <source>
        <dbReference type="Google" id="ProtNLM"/>
    </source>
</evidence>
<feature type="transmembrane region" description="Helical" evidence="1">
    <location>
        <begin position="196"/>
        <end position="226"/>
    </location>
</feature>
<gene>
    <name evidence="2" type="ORF">FCM35_KLT21454</name>
</gene>